<accession>A0A1B4V0N6</accession>
<evidence type="ECO:0000313" key="3">
    <source>
        <dbReference type="Proteomes" id="UP000218899"/>
    </source>
</evidence>
<gene>
    <name evidence="2" type="ORF">SVA_0448</name>
</gene>
<dbReference type="InterPro" id="IPR024445">
    <property type="entry name" value="Tnp_ISXO2-like"/>
</dbReference>
<organism evidence="2 3">
    <name type="scientific">Sulfurifustis variabilis</name>
    <dbReference type="NCBI Taxonomy" id="1675686"/>
    <lineage>
        <taxon>Bacteria</taxon>
        <taxon>Pseudomonadati</taxon>
        <taxon>Pseudomonadota</taxon>
        <taxon>Gammaproteobacteria</taxon>
        <taxon>Acidiferrobacterales</taxon>
        <taxon>Acidiferrobacteraceae</taxon>
        <taxon>Sulfurifustis</taxon>
    </lineage>
</organism>
<proteinExistence type="predicted"/>
<feature type="domain" description="ISXO2-like transposase" evidence="1">
    <location>
        <begin position="131"/>
        <end position="279"/>
    </location>
</feature>
<dbReference type="InterPro" id="IPR053164">
    <property type="entry name" value="IS1016-like_transposase"/>
</dbReference>
<dbReference type="OrthoDB" id="271821at2"/>
<dbReference type="NCBIfam" id="NF033547">
    <property type="entry name" value="transpos_IS1595"/>
    <property type="match status" value="1"/>
</dbReference>
<dbReference type="SMART" id="SM01126">
    <property type="entry name" value="DDE_Tnp_IS1595"/>
    <property type="match status" value="1"/>
</dbReference>
<dbReference type="Pfam" id="PF12760">
    <property type="entry name" value="Zn_ribbon_IS1595"/>
    <property type="match status" value="1"/>
</dbReference>
<dbReference type="PANTHER" id="PTHR47163:SF2">
    <property type="entry name" value="SI:DKEY-17M8.2"/>
    <property type="match status" value="1"/>
</dbReference>
<dbReference type="KEGG" id="sva:SVA_0448"/>
<evidence type="ECO:0000259" key="1">
    <source>
        <dbReference type="SMART" id="SM01126"/>
    </source>
</evidence>
<evidence type="ECO:0000313" key="2">
    <source>
        <dbReference type="EMBL" id="BAU47029.1"/>
    </source>
</evidence>
<keyword evidence="3" id="KW-1185">Reference proteome</keyword>
<dbReference type="InterPro" id="IPR024442">
    <property type="entry name" value="Transposase_Zn_ribbon"/>
</dbReference>
<dbReference type="Proteomes" id="UP000218899">
    <property type="component" value="Chromosome"/>
</dbReference>
<dbReference type="PANTHER" id="PTHR47163">
    <property type="entry name" value="DDE_TNP_IS1595 DOMAIN-CONTAINING PROTEIN"/>
    <property type="match status" value="1"/>
</dbReference>
<protein>
    <submittedName>
        <fullName evidence="2">Transposase</fullName>
    </submittedName>
</protein>
<reference evidence="2 3" key="1">
    <citation type="submission" date="2015-08" db="EMBL/GenBank/DDBJ databases">
        <title>Complete genome sequence of Sulfurifustis variabilis.</title>
        <authorList>
            <person name="Miura A."/>
            <person name="Kojima H."/>
            <person name="Fukui M."/>
        </authorList>
    </citation>
    <scope>NUCLEOTIDE SEQUENCE [LARGE SCALE GENOMIC DNA]</scope>
    <source>
        <strain evidence="3">skN76</strain>
    </source>
</reference>
<sequence>MAKNNNNLSAPQFHDPEKARQYLERTVWPYGPVCPHCGTVGDHYELKGKSTRPGLYKCHMCREPFTVTVGTVFERSKIPLNKWLMAVYLLCSSKKGMSSHQLHRTLGVTYKTAWFMTHRIREAMKTNPSGLLGSGGGTVEADETFWLNSKRSKKGREYKGRGFKHKEKILALVERGGQVRSFHIPEVNASNLRPVLKAQMAKDAHLMTDEHSSYKAFGHLFASHQHVKHGQGEYVRGNVHTNTVEGYFSLLKRGLIGTYHHCSAKHLQRYVTEFDFRYNNRSRLGIEDKERADIALQGIVGKRLTYRPINPEVASEQT</sequence>
<dbReference type="AlphaFoldDB" id="A0A1B4V0N6"/>
<dbReference type="RefSeq" id="WP_096458174.1">
    <property type="nucleotide sequence ID" value="NZ_AP014936.1"/>
</dbReference>
<dbReference type="EMBL" id="AP014936">
    <property type="protein sequence ID" value="BAU47029.1"/>
    <property type="molecule type" value="Genomic_DNA"/>
</dbReference>
<dbReference type="Pfam" id="PF12762">
    <property type="entry name" value="DDE_Tnp_IS1595"/>
    <property type="match status" value="1"/>
</dbReference>
<name>A0A1B4V0N6_9GAMM</name>